<organism evidence="2 3">
    <name type="scientific">Characodon lateralis</name>
    <dbReference type="NCBI Taxonomy" id="208331"/>
    <lineage>
        <taxon>Eukaryota</taxon>
        <taxon>Metazoa</taxon>
        <taxon>Chordata</taxon>
        <taxon>Craniata</taxon>
        <taxon>Vertebrata</taxon>
        <taxon>Euteleostomi</taxon>
        <taxon>Actinopterygii</taxon>
        <taxon>Neopterygii</taxon>
        <taxon>Teleostei</taxon>
        <taxon>Neoteleostei</taxon>
        <taxon>Acanthomorphata</taxon>
        <taxon>Ovalentaria</taxon>
        <taxon>Atherinomorphae</taxon>
        <taxon>Cyprinodontiformes</taxon>
        <taxon>Goodeidae</taxon>
        <taxon>Characodon</taxon>
    </lineage>
</organism>
<proteinExistence type="predicted"/>
<gene>
    <name evidence="2" type="ORF">CHARACLAT_029280</name>
</gene>
<reference evidence="2 3" key="1">
    <citation type="submission" date="2021-06" db="EMBL/GenBank/DDBJ databases">
        <authorList>
            <person name="Palmer J.M."/>
        </authorList>
    </citation>
    <scope>NUCLEOTIDE SEQUENCE [LARGE SCALE GENOMIC DNA]</scope>
    <source>
        <strain evidence="2 3">CL_MEX2019</strain>
        <tissue evidence="2">Muscle</tissue>
    </source>
</reference>
<feature type="region of interest" description="Disordered" evidence="1">
    <location>
        <begin position="18"/>
        <end position="79"/>
    </location>
</feature>
<sequence>MQSFVAISRLSHRTAQWRRISGESKARRRTFAPQDHSRKSLKAGNLSDMRRSGDLFTDRRPRRHPAQVKTYRGSMSKEMSFPPCICSRLTVHLFPSWTDEKLQFFFFNLITDA</sequence>
<evidence type="ECO:0000313" key="3">
    <source>
        <dbReference type="Proteomes" id="UP001352852"/>
    </source>
</evidence>
<keyword evidence="3" id="KW-1185">Reference proteome</keyword>
<dbReference type="Proteomes" id="UP001352852">
    <property type="component" value="Unassembled WGS sequence"/>
</dbReference>
<dbReference type="EMBL" id="JAHUTJ010053281">
    <property type="protein sequence ID" value="MED6285433.1"/>
    <property type="molecule type" value="Genomic_DNA"/>
</dbReference>
<accession>A0ABU7EGP4</accession>
<protein>
    <submittedName>
        <fullName evidence="2">Uncharacterized protein</fullName>
    </submittedName>
</protein>
<comment type="caution">
    <text evidence="2">The sequence shown here is derived from an EMBL/GenBank/DDBJ whole genome shotgun (WGS) entry which is preliminary data.</text>
</comment>
<name>A0ABU7EGP4_9TELE</name>
<feature type="compositionally biased region" description="Basic and acidic residues" evidence="1">
    <location>
        <begin position="48"/>
        <end position="59"/>
    </location>
</feature>
<evidence type="ECO:0000256" key="1">
    <source>
        <dbReference type="SAM" id="MobiDB-lite"/>
    </source>
</evidence>
<evidence type="ECO:0000313" key="2">
    <source>
        <dbReference type="EMBL" id="MED6285433.1"/>
    </source>
</evidence>